<dbReference type="EMBL" id="BGPR01068726">
    <property type="protein sequence ID" value="GBO42578.1"/>
    <property type="molecule type" value="Genomic_DNA"/>
</dbReference>
<dbReference type="InterPro" id="IPR000477">
    <property type="entry name" value="RT_dom"/>
</dbReference>
<gene>
    <name evidence="2" type="ORF">AVEN_153800_1</name>
</gene>
<name>A0A4Y2X0B3_ARAVE</name>
<evidence type="ECO:0000313" key="2">
    <source>
        <dbReference type="EMBL" id="GBO42578.1"/>
    </source>
</evidence>
<accession>A0A4Y2X0B3</accession>
<dbReference type="AlphaFoldDB" id="A0A4Y2X0B3"/>
<reference evidence="2 3" key="1">
    <citation type="journal article" date="2019" name="Sci. Rep.">
        <title>Orb-weaving spider Araneus ventricosus genome elucidates the spidroin gene catalogue.</title>
        <authorList>
            <person name="Kono N."/>
            <person name="Nakamura H."/>
            <person name="Ohtoshi R."/>
            <person name="Moran D.A.P."/>
            <person name="Shinohara A."/>
            <person name="Yoshida Y."/>
            <person name="Fujiwara M."/>
            <person name="Mori M."/>
            <person name="Tomita M."/>
            <person name="Arakawa K."/>
        </authorList>
    </citation>
    <scope>NUCLEOTIDE SEQUENCE [LARGE SCALE GENOMIC DNA]</scope>
</reference>
<sequence length="101" mass="11697">MTNRLMYYLEADNILYEAHFVFRKGRGTMSPLTRVKNFVEGAKEENKISCMVSFDIQNAFNSIKWADIKKQLVAYKVPRKLARLLDSFLRDRSVVLSDGST</sequence>
<dbReference type="OrthoDB" id="7615800at2759"/>
<evidence type="ECO:0000313" key="3">
    <source>
        <dbReference type="Proteomes" id="UP000499080"/>
    </source>
</evidence>
<feature type="domain" description="Reverse transcriptase" evidence="1">
    <location>
        <begin position="9"/>
        <end position="89"/>
    </location>
</feature>
<evidence type="ECO:0000259" key="1">
    <source>
        <dbReference type="Pfam" id="PF00078"/>
    </source>
</evidence>
<comment type="caution">
    <text evidence="2">The sequence shown here is derived from an EMBL/GenBank/DDBJ whole genome shotgun (WGS) entry which is preliminary data.</text>
</comment>
<keyword evidence="3" id="KW-1185">Reference proteome</keyword>
<dbReference type="Proteomes" id="UP000499080">
    <property type="component" value="Unassembled WGS sequence"/>
</dbReference>
<protein>
    <recommendedName>
        <fullName evidence="1">Reverse transcriptase domain-containing protein</fullName>
    </recommendedName>
</protein>
<proteinExistence type="predicted"/>
<dbReference type="Pfam" id="PF00078">
    <property type="entry name" value="RVT_1"/>
    <property type="match status" value="1"/>
</dbReference>
<organism evidence="2 3">
    <name type="scientific">Araneus ventricosus</name>
    <name type="common">Orbweaver spider</name>
    <name type="synonym">Epeira ventricosa</name>
    <dbReference type="NCBI Taxonomy" id="182803"/>
    <lineage>
        <taxon>Eukaryota</taxon>
        <taxon>Metazoa</taxon>
        <taxon>Ecdysozoa</taxon>
        <taxon>Arthropoda</taxon>
        <taxon>Chelicerata</taxon>
        <taxon>Arachnida</taxon>
        <taxon>Araneae</taxon>
        <taxon>Araneomorphae</taxon>
        <taxon>Entelegynae</taxon>
        <taxon>Araneoidea</taxon>
        <taxon>Araneidae</taxon>
        <taxon>Araneus</taxon>
    </lineage>
</organism>